<dbReference type="Pfam" id="PF13560">
    <property type="entry name" value="HTH_31"/>
    <property type="match status" value="1"/>
</dbReference>
<sequence>MADDEITTARRALGRHLAQLRKQANLTQQGLARLVQYGRSSVANTETGRQHPEREFWARCDTALHTNGALTQEYDRLTRRVQRHQPQPPSVPSAKNPHRPTPIASTDSNDSGEGESALWEDENSINARRAALKSCNDEDARLSYLEDEVRQAIADNERLPPAARLARLRPLRTCVDELMAGQQHPPQRARLYTVAVHLSGLLGALALDLGATRVAHAYAAEAFDLAEAAQQPEVRATLIALRRKHPALSMDGRATAYLRDDASGAGGAG</sequence>
<feature type="domain" description="HTH cro/C1-type" evidence="2">
    <location>
        <begin position="17"/>
        <end position="52"/>
    </location>
</feature>
<comment type="caution">
    <text evidence="3">The sequence shown here is derived from an EMBL/GenBank/DDBJ whole genome shotgun (WGS) entry which is preliminary data.</text>
</comment>
<reference evidence="3 4" key="1">
    <citation type="submission" date="2018-05" db="EMBL/GenBank/DDBJ databases">
        <title>Micromonospora from Atacama Desert.</title>
        <authorList>
            <person name="Carro L."/>
            <person name="Goodfellow M."/>
            <person name="Klenk H.-P."/>
        </authorList>
    </citation>
    <scope>NUCLEOTIDE SEQUENCE [LARGE SCALE GENOMIC DNA]</scope>
    <source>
        <strain evidence="3 4">LB39</strain>
    </source>
</reference>
<gene>
    <name evidence="3" type="ORF">DLJ59_31660</name>
</gene>
<name>A0A3N9W5N0_9ACTN</name>
<dbReference type="InterPro" id="IPR001387">
    <property type="entry name" value="Cro/C1-type_HTH"/>
</dbReference>
<feature type="region of interest" description="Disordered" evidence="1">
    <location>
        <begin position="81"/>
        <end position="122"/>
    </location>
</feature>
<proteinExistence type="predicted"/>
<feature type="compositionally biased region" description="Acidic residues" evidence="1">
    <location>
        <begin position="110"/>
        <end position="122"/>
    </location>
</feature>
<dbReference type="SMART" id="SM00530">
    <property type="entry name" value="HTH_XRE"/>
    <property type="match status" value="1"/>
</dbReference>
<evidence type="ECO:0000313" key="3">
    <source>
        <dbReference type="EMBL" id="RQW96174.1"/>
    </source>
</evidence>
<dbReference type="EMBL" id="QGSZ01000345">
    <property type="protein sequence ID" value="RQW96174.1"/>
    <property type="molecule type" value="Genomic_DNA"/>
</dbReference>
<dbReference type="InterPro" id="IPR010982">
    <property type="entry name" value="Lambda_DNA-bd_dom_sf"/>
</dbReference>
<dbReference type="Gene3D" id="1.10.260.40">
    <property type="entry name" value="lambda repressor-like DNA-binding domains"/>
    <property type="match status" value="1"/>
</dbReference>
<dbReference type="CDD" id="cd00093">
    <property type="entry name" value="HTH_XRE"/>
    <property type="match status" value="1"/>
</dbReference>
<dbReference type="AlphaFoldDB" id="A0A3N9W5N0"/>
<dbReference type="SUPFAM" id="SSF47413">
    <property type="entry name" value="lambda repressor-like DNA-binding domains"/>
    <property type="match status" value="1"/>
</dbReference>
<dbReference type="GO" id="GO:0003677">
    <property type="term" value="F:DNA binding"/>
    <property type="evidence" value="ECO:0007669"/>
    <property type="project" value="InterPro"/>
</dbReference>
<keyword evidence="4" id="KW-1185">Reference proteome</keyword>
<evidence type="ECO:0000313" key="4">
    <source>
        <dbReference type="Proteomes" id="UP000282312"/>
    </source>
</evidence>
<accession>A0A3N9W5N0</accession>
<protein>
    <submittedName>
        <fullName evidence="3">Transcriptional regulator</fullName>
    </submittedName>
</protein>
<evidence type="ECO:0000259" key="2">
    <source>
        <dbReference type="PROSITE" id="PS50943"/>
    </source>
</evidence>
<dbReference type="Proteomes" id="UP000282312">
    <property type="component" value="Unassembled WGS sequence"/>
</dbReference>
<organism evidence="3 4">
    <name type="scientific">Micromonospora inaquosa</name>
    <dbReference type="NCBI Taxonomy" id="2203716"/>
    <lineage>
        <taxon>Bacteria</taxon>
        <taxon>Bacillati</taxon>
        <taxon>Actinomycetota</taxon>
        <taxon>Actinomycetes</taxon>
        <taxon>Micromonosporales</taxon>
        <taxon>Micromonosporaceae</taxon>
        <taxon>Micromonospora</taxon>
    </lineage>
</organism>
<evidence type="ECO:0000256" key="1">
    <source>
        <dbReference type="SAM" id="MobiDB-lite"/>
    </source>
</evidence>
<dbReference type="PROSITE" id="PS50943">
    <property type="entry name" value="HTH_CROC1"/>
    <property type="match status" value="1"/>
</dbReference>
<dbReference type="RefSeq" id="WP_124777531.1">
    <property type="nucleotide sequence ID" value="NZ_QGSZ01000345.1"/>
</dbReference>
<dbReference type="OrthoDB" id="3213425at2"/>